<dbReference type="InterPro" id="IPR002126">
    <property type="entry name" value="Cadherin-like_dom"/>
</dbReference>
<dbReference type="PROSITE" id="PS50268">
    <property type="entry name" value="CADHERIN_2"/>
    <property type="match status" value="1"/>
</dbReference>
<dbReference type="Pfam" id="PF17965">
    <property type="entry name" value="MucBP_2"/>
    <property type="match status" value="1"/>
</dbReference>
<feature type="domain" description="Gram-positive cocci surface proteins LPxTG" evidence="8">
    <location>
        <begin position="4454"/>
        <end position="4493"/>
    </location>
</feature>
<dbReference type="PROSITE" id="PS50847">
    <property type="entry name" value="GRAM_POS_ANCHORING"/>
    <property type="match status" value="1"/>
</dbReference>
<dbReference type="SUPFAM" id="SSF49313">
    <property type="entry name" value="Cadherin-like"/>
    <property type="match status" value="1"/>
</dbReference>
<feature type="compositionally biased region" description="Polar residues" evidence="5">
    <location>
        <begin position="4111"/>
        <end position="4122"/>
    </location>
</feature>
<dbReference type="Pfam" id="PF18957">
    <property type="entry name" value="RibLong"/>
    <property type="match status" value="3"/>
</dbReference>
<dbReference type="InterPro" id="IPR005877">
    <property type="entry name" value="YSIRK_signal_dom"/>
</dbReference>
<name>A0A7W3Y8J9_9LACO</name>
<keyword evidence="6" id="KW-0472">Membrane</keyword>
<feature type="region of interest" description="Disordered" evidence="5">
    <location>
        <begin position="4430"/>
        <end position="4465"/>
    </location>
</feature>
<dbReference type="GO" id="GO:0007156">
    <property type="term" value="P:homophilic cell adhesion via plasma membrane adhesion molecules"/>
    <property type="evidence" value="ECO:0007669"/>
    <property type="project" value="InterPro"/>
</dbReference>
<proteinExistence type="predicted"/>
<feature type="domain" description="Cadherin" evidence="7">
    <location>
        <begin position="3895"/>
        <end position="4018"/>
    </location>
</feature>
<keyword evidence="4" id="KW-0572">Peptidoglycan-anchor</keyword>
<evidence type="ECO:0000313" key="10">
    <source>
        <dbReference type="Proteomes" id="UP000518316"/>
    </source>
</evidence>
<evidence type="ECO:0000256" key="1">
    <source>
        <dbReference type="ARBA" id="ARBA00022512"/>
    </source>
</evidence>
<feature type="compositionally biased region" description="Polar residues" evidence="5">
    <location>
        <begin position="60"/>
        <end position="72"/>
    </location>
</feature>
<dbReference type="RefSeq" id="WP_182598353.1">
    <property type="nucleotide sequence ID" value="NZ_JACIVC010000061.1"/>
</dbReference>
<evidence type="ECO:0000256" key="3">
    <source>
        <dbReference type="ARBA" id="ARBA00022729"/>
    </source>
</evidence>
<dbReference type="InterPro" id="IPR059115">
    <property type="entry name" value="Rib"/>
</dbReference>
<feature type="region of interest" description="Disordered" evidence="5">
    <location>
        <begin position="4012"/>
        <end position="4074"/>
    </location>
</feature>
<dbReference type="Gene3D" id="2.60.40.4300">
    <property type="match status" value="12"/>
</dbReference>
<keyword evidence="10" id="KW-1185">Reference proteome</keyword>
<evidence type="ECO:0000256" key="6">
    <source>
        <dbReference type="SAM" id="Phobius"/>
    </source>
</evidence>
<organism evidence="9 10">
    <name type="scientific">Limosilactobacillus albertensis</name>
    <dbReference type="NCBI Taxonomy" id="2759752"/>
    <lineage>
        <taxon>Bacteria</taxon>
        <taxon>Bacillati</taxon>
        <taxon>Bacillota</taxon>
        <taxon>Bacilli</taxon>
        <taxon>Lactobacillales</taxon>
        <taxon>Lactobacillaceae</taxon>
        <taxon>Limosilactobacillus</taxon>
    </lineage>
</organism>
<evidence type="ECO:0000259" key="7">
    <source>
        <dbReference type="PROSITE" id="PS50268"/>
    </source>
</evidence>
<protein>
    <submittedName>
        <fullName evidence="9">YSIRK-type signal peptide-containing protein</fullName>
    </submittedName>
</protein>
<dbReference type="Pfam" id="PF20585">
    <property type="entry name" value="Pectate_lyase_5"/>
    <property type="match status" value="1"/>
</dbReference>
<feature type="region of interest" description="Disordered" evidence="5">
    <location>
        <begin position="50"/>
        <end position="72"/>
    </location>
</feature>
<evidence type="ECO:0000259" key="8">
    <source>
        <dbReference type="PROSITE" id="PS50847"/>
    </source>
</evidence>
<feature type="compositionally biased region" description="Polar residues" evidence="5">
    <location>
        <begin position="4430"/>
        <end position="4448"/>
    </location>
</feature>
<dbReference type="Gene3D" id="3.10.20.320">
    <property type="entry name" value="Putative peptidoglycan bound protein (lpxtg motif)"/>
    <property type="match status" value="7"/>
</dbReference>
<dbReference type="InterPro" id="IPR046776">
    <property type="entry name" value="Pectate_lyase_5"/>
</dbReference>
<dbReference type="NCBIfam" id="TIGR01168">
    <property type="entry name" value="YSIRK_signal"/>
    <property type="match status" value="1"/>
</dbReference>
<dbReference type="InterPro" id="IPR012706">
    <property type="entry name" value="Rib_alpha_Esp_rpt"/>
</dbReference>
<dbReference type="NCBIfam" id="TIGR01167">
    <property type="entry name" value="LPXTG_anchor"/>
    <property type="match status" value="1"/>
</dbReference>
<feature type="region of interest" description="Disordered" evidence="5">
    <location>
        <begin position="4246"/>
        <end position="4272"/>
    </location>
</feature>
<feature type="compositionally biased region" description="Basic and acidic residues" evidence="5">
    <location>
        <begin position="4262"/>
        <end position="4272"/>
    </location>
</feature>
<dbReference type="InterPro" id="IPR041558">
    <property type="entry name" value="MucBP_2"/>
</dbReference>
<feature type="region of interest" description="Disordered" evidence="5">
    <location>
        <begin position="3838"/>
        <end position="3860"/>
    </location>
</feature>
<evidence type="ECO:0000256" key="4">
    <source>
        <dbReference type="ARBA" id="ARBA00023088"/>
    </source>
</evidence>
<gene>
    <name evidence="9" type="ORF">H5S40_06560</name>
</gene>
<keyword evidence="6" id="KW-1133">Transmembrane helix</keyword>
<reference evidence="9 10" key="1">
    <citation type="submission" date="2020-07" db="EMBL/GenBank/DDBJ databases">
        <title>Description of Limosilactobacillus balticus sp. nov., Limosilactobacillus agrestis sp. nov., Limosilactobacillus albertensis sp. nov., Limosilactobacillus rudii sp. nov., Limosilactobacillus fastidiosus sp. nov., five novel Limosilactobacillus species isolated from the vertebrate gastrointestinal tract, and proposal of 6 subspecies of Limosilactobacillus reuteri adapted to the gastrointestinal tract of specific vertebrate hosts.</title>
        <authorList>
            <person name="Li F."/>
            <person name="Cheng C."/>
            <person name="Zheng J."/>
            <person name="Quevedo R.M."/>
            <person name="Li J."/>
            <person name="Roos S."/>
            <person name="Gaenzle M.G."/>
            <person name="Walter J."/>
        </authorList>
    </citation>
    <scope>NUCLEOTIDE SEQUENCE [LARGE SCALE GENOMIC DNA]</scope>
    <source>
        <strain evidence="9 10">RRLNB_1_1</strain>
    </source>
</reference>
<keyword evidence="2" id="KW-0964">Secreted</keyword>
<dbReference type="Pfam" id="PF17966">
    <property type="entry name" value="Muc_B2"/>
    <property type="match status" value="9"/>
</dbReference>
<dbReference type="EMBL" id="JACIVC010000061">
    <property type="protein sequence ID" value="MBB1069809.1"/>
    <property type="molecule type" value="Genomic_DNA"/>
</dbReference>
<sequence length="4493" mass="475251">MLSKNNQKEQFYKQEPKKQRFAIKKLTVGVASVLIGFTFMGISNSANADQVNPDSGAGDGTTSETPQSATAINSGSAVLSTAASAAPASASASAASQAGPQTPVADAYEKIVAANAAKAASQTSPANVSQSSAALQAAQLYGASFVQTPATTQVTGQTESVANYSDFLNALGDHSVSTITLTGDIDGSTASGNYDTINTEGTARSVTIDGQGKYGFKLGGRYIYLTTNTETNTSTPWNITFANLTHIQAQNNNYGLLCVYANDPSKSSINFHNVNVDATTTALTGTNGSYGATNVTFSGNNTINGTLTGSNALVAADNLVVADGTTTVTPTANNATQATSFSVAGNAVVNSGATLNVNSTASNVAGITFTGSAGNQTIDNSSAGVLDLQPTATVSMNLGAGKSMAVMNASDINLQPNSKLMVNTKMDTTGFRALAPIELDSKGSVANSTFRIGENATLSVVREGVANSNSPLVSMGPNDGLGNIYNFEVNGGSVNLQDSAYSTSLPSTYSLSKSEYTNGWAGLLTMWGTSGQDYINFNNAKLINLQRTAEGKPGYLIHTDAAGDANHNSHIRINSEDTDYVTPLTMIAAGSTTPTTWAIKYLNNKSQGGDFAYAFRSSKGTWNTAGSEYMNNSVNDDNGGVNEVILAANPNEKGSVSFNNGQVIGGEASQSLNNFINHFSWWNGSGVRFGSDLQLENQYNASYSHVDVQQGQTVTVTPSFTDKDGKNATMPTGTQFTAGDNMPTWATVNPTTGEVTLNPGTDVKIGAYNLPVKVTYSDTTSQTVNVPVVVTNADQNVTWGQNGAVVVTVNPNIAAHETTANSQVLLAPDAVSSVQGYKLSNGQLSTTPTNITVAPADVSWTTVPSTNVDNATVAGKQIEDNSVKINFANNDTVKDILGDKTSVTSSKFTIDAKGAGAKDVKTPVNVQLGTNLTSKQFSQLVDSNIPSKSIASTAWETKPVKGQDATIKITFTDDDANGQPTYLNVTIPAKNLNVIGDNDNYEPTTQPITTPEGTVPEAPTAITNKNTDNVPAGQTKLPEGTQITWTNPDQVKKDVEVPGTHDETITVTYPDGTKDTVTTTVTVNAAPAVQPITVDLNGTPDPAKGITNLNQGDGYPTSVTWNQTPDTATPGVYNPTATVSYKTGTPVQVTIPVIVINPANQNVVANEKGAVIVTTSPVETHKTNTANEADAQQAVKNVAVYTYDNDGKLVQNTDASTTNTVAWTNKDFTTAIGKNGSTATVKDQAENVTVSFANGSDAAKITSTIEAPTTVTLNGATAIKGVTATHDLENTLPQPSALVNVSDLTEANNSAVKNVSWGDGTPSVDELGTVDTSVTINFTDGSSLSVPVSFNVVNNDADKADPQSKNISTDEGVVPEAPTAITNKDKLPQGTVITWTNPGQVTDDVKTPGTHTESITVTYPDGTKDTVTTDVTVNQAPQTQPISTGVGDEPNATETITNLRNNVPGYPTSATWKTAPDTNTPGDKTGVVTVTYPDGTTKDVTVNVTVDEAPQVKEISTKVGSTPAATDTIANLRNNVPGYPTSATWKTAPDTSKVGTTTGEVTVTYPDGTTKDVTVKVTVTDYANQYPVSYGSLNVERPTTAQSATNSIDPTTAENMPTGAITGYQEGTFTAPTGVSVTVDPVTGKVTATVNQDADLGSIEVPVEVTYRDGTTATINVPVSVTGSKVNPGDVVYYGNQTMTVFSDNLTNVHKTTGDSTPAAAASQFETITFYTDWDKDGNKVSDYKTQVVYKLNADGTKYVNANNASDSFDANVVNYAWQNGFAPNTNTTSFANGAADTLYKLANGEVNPAEQTPAGQPLGGNSKYRYNISISDRAVLNKLGLSMKGYHSWANVYYNFYGATGKTDVPVNYDSEVPTDSAALEDYLASNGISGQTFTNGNVTGIKWASMPGANGKFNATNMNGTIEFTFDNGTKLDVPISFKTGSYVPTSDSKVNDDTNLYVTRTIEFNVPAGQKAIAPITQTVHYVRDGYHNVNAQGEDTSAITWNAWQLADGQTAEWAAQPVATINDEATGAVYTPQIAGKTVTEVPAETVTENTKNATVTVDYAETTTPIKWDATKNDMTKDVTRTITVNYPAGITGDQPAPQVVHFTREDAKGNAGYIVNGKTEMNAWHLVGSDAATGTWTAYTAPTEKGYTANPASVEQVTVTPTTIDNNVTINYNRNEDTPIPFDASRDTHDVTRTITINYPAGQQGQQGQQPAPQTVVFTREDAKGNAGYTDAVTGEPKWNAWHVQDSDATTGTWAAYPVNTITDAATGAVYTPQINGKTVTEVPSETVTENTKDATVTVDYAETTTPIKWDATKNDMTKDVTRTITVNYPAGVTGDQPAPQVVHFTREDAKGNAGYIVNGKTEMNAWHLVGSDAATGTWSEFTSPTVKGYTADPAKVAATNVTPETSSTTATINYTANAQSAHINFVDQTNNKTISTQTIDGQTGETVNVTLDVPANWEIVGGQDVPSTITFGPDGVPTQTVYIKHKTENVNDDTQRTVSYKVVEDFNGTQKTVMNDNVTFTRTATKDLVTGDVTYGEWKANGNVEIKAINVAQPGYTAQVDGQNLANNEVPAVTLTPDFGNKTVTVTYVANEQSVSVTYVDQNGQEITMPDGQPVAGSHYEVTGKTGETVDTNVEKNVPANWQLVPGESIPATITFGSTPASPIKVVVEHGTKDVTNDPSQEKQTHRTVEYKIVEDFNGSHTPVFTQPVSFARTATEDLVTGAVTYGSWTPASQNISAVNVAQPGYTAQVNGKTLANNKVPATVITPDSADQIITVTYLANEQSTKINYVNNADHNDIVGTQTVTGKTGEEVKVTLDIPAGWQAVGGQTVPSSITFGSDGAPTHTVYVEHKIDTTDGRNDQNNKDVYRVVTRTITVNFPDQVPQSATETLAFYRIKSYDEVTKQTTYTAWTSNMNDGATSFQKVEVPTIGGYSISATNATLENENGQEYVPAQSGLNNGTPVDSYTVEVNYTAQEQQTQINYVNNANHNDVVATQTVSGKTGENVKVDLEVPANWQVVGGQKVPSSITFGSTPTKAITVYIEHQTKEIKNDETQKTVSYQVVEDFNGTKTVVKNAQFTFERPAVEDLVTGEITYGNWGPDQVAPEVSVAQPGYTAQLNGKDLVNNIVPETTITPTTPNQVITVTYVANEQSAQINFVNNADHNDVVATQTVNGKTGENVKVTLDVPTGWQIVGGQTVPSSIAFGSTPVTPTTVYVEQKVDKTDGRDDKTNTDLYRVVTRTIIVNIPGQPAQSYPESLDFYRIKSYNEVTKKTTYSPWTSNMTNGETSFQQVTVPTLGEYTISATGVTLEHENGNVVVPAQSALFNGVPVPSYTITINYTANEQTVTINYVDNSDHKTVVGTQTINGKAGEQVPVTLDVPANWQIVSGQQVPQSITFGTTPISDKTVYVEHKTKDVTNDPSQKNKTHKVIDYKVVEDFNGTQTTVATATLPFERTATEDLVTGDVTYGKWNVESQTVPAVNVAKAGYTAQVNGKTLANGEVPSATFTPESESQTVTVTYTANEQSAKINFVDNDNHNQIVGTQTVNGKTGENVKVTLDVPAGWQVVSGQNVPSSIAFGSTPVSDTTVYVEHKIDKTDGRNDKTNTDVYRTVTRTIVVNVPGQKEQTSSETLAFYRIKSVDEVTKNVSYTAWTSNMDNGATAFTAVSIPTIKGYTASATGASLQTVNGQEYVPVQSALKNGTPVDSYTVTVNYAKDGNVPVPFDPTNQDMYREVTRTINVTDPVTGETATSVQTAKFTREDANGNAGYTDPVTGKTTMNPWTPAEQGLSAVNVEQLQGYTANVDGNAGAVTVTPDSQDMTVNITYTANKPVGKDIETPQGTVPPAKDGIKNVPDLPTDTTYTWKTTPDVTKPGTTDATIVVTYPDGTKTEVPVQVVVTETTPTPTTTDADKYTPSYPDVVTTPGKTTTTDVTYDGNKPTGGVTYQITKGATVPGWVNVDPTTGTITTTVPTDAGTQVVNIPVTVTYEDGSSDETTATVVVVATKDHVDSPTSPKDTIKDPENLPTGTTVEWTPGEQPDPTKKGDQPTSVTVTVPGHEPVNVPTTVNYGNPTDADKYTPEGQPVKTIAGTVPNANKGIANLGDLPQGTTVDWSTPDQISKDVKTPGTYNEGITVTYPDGSKDTLTVTVTVTTPVKPEGTKTAPIGQNITINKGAAVPDPSTAIANKGEMPDGTQYDWKNVPDTNKTGKQQATVVVTYPDGTKTSVTITINVISDADKYEPQTQPITVPTGVVPDPAEGIKNKADLPDGTKYTWTNPDKVAQDVKQNGSHTETVTVTYPDGSQDKVTVTVTAITPQGQTIHTPQGVLPNPGDAIANKGQLPNGTTYTWQQQPDVSTVGDHTGVVKVTFPDGSTYDVTVDVHVDANGNGETTVKNNDTKTNAGEVVKTTADSATATNENAAATTANDQQLAGNKETTTKNGNEAAQNAKKLPQTGNDAEKGSALAGLGLASLAGTLGMAARKKRKHEKND</sequence>
<feature type="region of interest" description="Disordered" evidence="5">
    <location>
        <begin position="1007"/>
        <end position="1040"/>
    </location>
</feature>
<dbReference type="InterPro" id="IPR015919">
    <property type="entry name" value="Cadherin-like_sf"/>
</dbReference>
<evidence type="ECO:0000256" key="2">
    <source>
        <dbReference type="ARBA" id="ARBA00022525"/>
    </source>
</evidence>
<dbReference type="InterPro" id="IPR041495">
    <property type="entry name" value="Mub_B2"/>
</dbReference>
<dbReference type="Proteomes" id="UP000518316">
    <property type="component" value="Unassembled WGS sequence"/>
</dbReference>
<dbReference type="NCBIfam" id="TIGR02331">
    <property type="entry name" value="rib_alpha"/>
    <property type="match status" value="9"/>
</dbReference>
<dbReference type="Pfam" id="PF08428">
    <property type="entry name" value="Rib"/>
    <property type="match status" value="10"/>
</dbReference>
<keyword evidence="3" id="KW-0732">Signal</keyword>
<dbReference type="GO" id="GO:0005509">
    <property type="term" value="F:calcium ion binding"/>
    <property type="evidence" value="ECO:0007669"/>
    <property type="project" value="InterPro"/>
</dbReference>
<feature type="region of interest" description="Disordered" evidence="5">
    <location>
        <begin position="4111"/>
        <end position="4130"/>
    </location>
</feature>
<evidence type="ECO:0000313" key="9">
    <source>
        <dbReference type="EMBL" id="MBB1069809.1"/>
    </source>
</evidence>
<dbReference type="InterPro" id="IPR044055">
    <property type="entry name" value="RibLong"/>
</dbReference>
<feature type="transmembrane region" description="Helical" evidence="6">
    <location>
        <begin position="21"/>
        <end position="42"/>
    </location>
</feature>
<accession>A0A7W3Y8J9</accession>
<dbReference type="Pfam" id="PF04650">
    <property type="entry name" value="YSIRK_signal"/>
    <property type="match status" value="1"/>
</dbReference>
<dbReference type="InterPro" id="IPR019931">
    <property type="entry name" value="LPXTG_anchor"/>
</dbReference>
<comment type="caution">
    <text evidence="9">The sequence shown here is derived from an EMBL/GenBank/DDBJ whole genome shotgun (WGS) entry which is preliminary data.</text>
</comment>
<evidence type="ECO:0000256" key="5">
    <source>
        <dbReference type="SAM" id="MobiDB-lite"/>
    </source>
</evidence>
<keyword evidence="1" id="KW-0134">Cell wall</keyword>
<dbReference type="NCBIfam" id="NF038186">
    <property type="entry name" value="YPDG_rpt"/>
    <property type="match status" value="3"/>
</dbReference>
<dbReference type="GO" id="GO:0016020">
    <property type="term" value="C:membrane"/>
    <property type="evidence" value="ECO:0007669"/>
    <property type="project" value="InterPro"/>
</dbReference>
<keyword evidence="6" id="KW-0812">Transmembrane</keyword>
<dbReference type="Pfam" id="PF00746">
    <property type="entry name" value="Gram_pos_anchor"/>
    <property type="match status" value="1"/>
</dbReference>